<feature type="domain" description="Phospholipase D N-terminal" evidence="4">
    <location>
        <begin position="39"/>
        <end position="128"/>
    </location>
</feature>
<feature type="region of interest" description="Disordered" evidence="2">
    <location>
        <begin position="183"/>
        <end position="209"/>
    </location>
</feature>
<dbReference type="PANTHER" id="PTHR43606">
    <property type="entry name" value="PHOSPHATASE, PUTATIVE (AFU_ORTHOLOGUE AFUA_6G08710)-RELATED"/>
    <property type="match status" value="1"/>
</dbReference>
<accession>A0A2W4SBQ3</accession>
<dbReference type="InterPro" id="IPR008963">
    <property type="entry name" value="Purple_acid_Pase-like_N"/>
</dbReference>
<dbReference type="InterPro" id="IPR052900">
    <property type="entry name" value="Phospholipid_Metab_Enz"/>
</dbReference>
<dbReference type="InterPro" id="IPR038607">
    <property type="entry name" value="PhoD-like_sf"/>
</dbReference>
<dbReference type="GO" id="GO:0046872">
    <property type="term" value="F:metal ion binding"/>
    <property type="evidence" value="ECO:0007669"/>
    <property type="project" value="InterPro"/>
</dbReference>
<dbReference type="Pfam" id="PF16655">
    <property type="entry name" value="PhoD_N"/>
    <property type="match status" value="1"/>
</dbReference>
<dbReference type="InterPro" id="IPR018946">
    <property type="entry name" value="PhoD-like_MPP"/>
</dbReference>
<dbReference type="InterPro" id="IPR029052">
    <property type="entry name" value="Metallo-depent_PP-like"/>
</dbReference>
<dbReference type="GO" id="GO:0003993">
    <property type="term" value="F:acid phosphatase activity"/>
    <property type="evidence" value="ECO:0007669"/>
    <property type="project" value="InterPro"/>
</dbReference>
<gene>
    <name evidence="5" type="ORF">DM484_30195</name>
</gene>
<dbReference type="Gene3D" id="2.60.40.380">
    <property type="entry name" value="Purple acid phosphatase-like, N-terminal"/>
    <property type="match status" value="1"/>
</dbReference>
<evidence type="ECO:0000259" key="3">
    <source>
        <dbReference type="Pfam" id="PF09423"/>
    </source>
</evidence>
<keyword evidence="1" id="KW-0732">Signal</keyword>
<dbReference type="InterPro" id="IPR032093">
    <property type="entry name" value="PhoD_N"/>
</dbReference>
<dbReference type="PANTHER" id="PTHR43606:SF1">
    <property type="entry name" value="PHOD-LIKE PHOSPHATASE METALLOPHOSPHATASE DOMAIN-CONTAINING PROTEIN"/>
    <property type="match status" value="1"/>
</dbReference>
<protein>
    <recommendedName>
        <fullName evidence="7">Phosphodiesterase</fullName>
    </recommendedName>
</protein>
<proteinExistence type="predicted"/>
<organism evidence="5 6">
    <name type="scientific">Candidatus Methylumidiphilus alinenensis</name>
    <dbReference type="NCBI Taxonomy" id="2202197"/>
    <lineage>
        <taxon>Bacteria</taxon>
        <taxon>Pseudomonadati</taxon>
        <taxon>Pseudomonadota</taxon>
        <taxon>Gammaproteobacteria</taxon>
        <taxon>Methylococcales</taxon>
        <taxon>Candidatus Methylumidiphilus</taxon>
    </lineage>
</organism>
<evidence type="ECO:0000313" key="6">
    <source>
        <dbReference type="Proteomes" id="UP000249396"/>
    </source>
</evidence>
<dbReference type="SUPFAM" id="SSF49363">
    <property type="entry name" value="Purple acid phosphatase, N-terminal domain"/>
    <property type="match status" value="1"/>
</dbReference>
<feature type="domain" description="PhoD-like phosphatase metallophosphatase" evidence="3">
    <location>
        <begin position="157"/>
        <end position="548"/>
    </location>
</feature>
<evidence type="ECO:0008006" key="7">
    <source>
        <dbReference type="Google" id="ProtNLM"/>
    </source>
</evidence>
<evidence type="ECO:0000256" key="2">
    <source>
        <dbReference type="SAM" id="MobiDB-lite"/>
    </source>
</evidence>
<comment type="caution">
    <text evidence="5">The sequence shown here is derived from an EMBL/GenBank/DDBJ whole genome shotgun (WGS) entry which is preliminary data.</text>
</comment>
<dbReference type="Gene3D" id="3.60.21.70">
    <property type="entry name" value="PhoD-like phosphatase"/>
    <property type="match status" value="1"/>
</dbReference>
<dbReference type="AlphaFoldDB" id="A0A2W4SBQ3"/>
<dbReference type="Pfam" id="PF09423">
    <property type="entry name" value="PhoD"/>
    <property type="match status" value="1"/>
</dbReference>
<evidence type="ECO:0000256" key="1">
    <source>
        <dbReference type="ARBA" id="ARBA00022729"/>
    </source>
</evidence>
<sequence>MNFPVRIHKISQLIRYSVFSVAVSGFTMPLTASAAVSYLGVSSGDASSNSAVVWTRAVDGTASANLTLWVSTDPSLSRSPIIITGLATDSSKDFTLKVPVTGLQPGTVYYYQFVGSNNELSGIGKFKTAPDISTNAPVHFGFSGDMDGLMRPYALSSTIPAQNFDFYVNLGDVIYETASNAGVTSGTAGPNSSPSVTLSGTVPAPSSTGATQAQLFNDYSRKYREQFLPVNSGGQNGLQQFYAAQGNYTLYDNHELGNRQYINGGAPAGGPVGDMATGAGVDARVQANDVNTTGPFINQSKGFQTLQQVYLNYQPIADRGTINAPNDPRSNGTKQLYLAQAWGSNVGFINVDDRSYRDIRLKTAANADDTTAPRANNPSRTMIGTTQLALLEQTLLAAQNAGIIWKFIAISDPIDQIGPIGGALTLSNLPSFGSGVDGNGASSPYSPVSSDGGKSWMGGYRAERNALLKYIADNKITNVVFLTTDDHQNRVNELTYSPTGDTENQASYVKVPYTFEIVAGPLGATGPDFFVNHTFAAAQQLANSIYNAQKAAGIEPLGLLGYPGLLNVRRENDPNASSTPSAVDFYSPDTFNYNALDVSTSGRLTVTSYGITATAQNTAQEYNATTNPARPIFSFQIDPAANSTPPITCLLNWAETAYSKLFLPAGAPTQVQLPYTYRYYKNTNSYVGVSSVDNHVYYLGPNGVLQDVGQLSQWLSTAGCK</sequence>
<reference evidence="5 6" key="1">
    <citation type="journal article" date="2018" name="Aquat. Microb. Ecol.">
        <title>Gammaproteobacterial methanotrophs dominate.</title>
        <authorList>
            <person name="Rissanen A.J."/>
            <person name="Saarenheimo J."/>
            <person name="Tiirola M."/>
            <person name="Peura S."/>
            <person name="Aalto S.L."/>
            <person name="Karvinen A."/>
            <person name="Nykanen H."/>
        </authorList>
    </citation>
    <scope>NUCLEOTIDE SEQUENCE [LARGE SCALE GENOMIC DNA]</scope>
    <source>
        <strain evidence="5">AMbin10</strain>
    </source>
</reference>
<dbReference type="Proteomes" id="UP000249396">
    <property type="component" value="Unassembled WGS sequence"/>
</dbReference>
<dbReference type="EMBL" id="QJPH01000584">
    <property type="protein sequence ID" value="PZN69197.1"/>
    <property type="molecule type" value="Genomic_DNA"/>
</dbReference>
<evidence type="ECO:0000313" key="5">
    <source>
        <dbReference type="EMBL" id="PZN69197.1"/>
    </source>
</evidence>
<dbReference type="SUPFAM" id="SSF56300">
    <property type="entry name" value="Metallo-dependent phosphatases"/>
    <property type="match status" value="1"/>
</dbReference>
<evidence type="ECO:0000259" key="4">
    <source>
        <dbReference type="Pfam" id="PF16655"/>
    </source>
</evidence>
<name>A0A2W4SBQ3_9GAMM</name>